<reference evidence="10" key="1">
    <citation type="submission" date="2015-05" db="EMBL/GenBank/DDBJ databases">
        <authorList>
            <person name="Wilson R.K."/>
            <person name="Warren W.C."/>
            <person name="Olafson P."/>
        </authorList>
    </citation>
    <scope>NUCLEOTIDE SEQUENCE [LARGE SCALE GENOMIC DNA]</scope>
    <source>
        <strain evidence="10">USDA</strain>
    </source>
</reference>
<dbReference type="InterPro" id="IPR056264">
    <property type="entry name" value="R2_ABCA1-4-like"/>
</dbReference>
<feature type="domain" description="ABC transporter" evidence="8">
    <location>
        <begin position="450"/>
        <end position="680"/>
    </location>
</feature>
<sequence length="1586" mass="180901">MDICSTFSLFLQKQLMVLRFHYKSLGIIVAVCFGLQYLLLYFMYQPIQPLTEFVSPTSPDTLLNGCFFDVDQTFFAPETPEVINFMEQKCGSAVEMKGFAHVEAMVKTVEECKENCVGVHFRFPQKSEGGNKTLEYIIYTNRVRLSPKERYVTDSVDGSFSQSRDYMSFIKLQHSIDLDYITQLTNEQPDVTVQIGSMPHMRGGFFQNEAGITFGLLFPIFFVVILDSTFFVPLVEEKQDGLKEFLVIATPLSYLNGIAFYVVRLFIYVIYSICVLIVAANYNAMGIIPAFCAFILIFLFMLAIMSYTYLISVFFNTVFYAKTLGYLLLFLPMAFRFITSSIRKADVYLFSMNAFIEAWNSFQIMGNKYEKFDISLMFQKVTACSFTTFHVCMILLVQSIVYSLLYVYLVNIFPGPGGIRKPYLFFMDSTFWKNPECNECVTSDNSSDAIVIENLQKQFKTNSRKICIADNLNMTIRNRQITVLLGHNGAGKTTTINMIMGLVSKDGGKISVCSERDASYYRHLIGYCPQNSIFMQYMTCKQHLVFFAKLRGLGHQDANVLSNKLLQQLNLQEKAHEYGKNLSGGMKRRLSLGIAIAGDTRIVVLDEPSSGLDIQSRRELWDVLLELRKTKAILITTHHMEEAEVLGDTISILSNGRLQLTGSPLELKHTIGSGYVLKLCMNPSQYNENECLEIIRSYVPSAVVMNVVPPTVTISLPYAYKENYSKMLKHLEGQHLQLGINTISITDTTLEDVFLNSAPKEIGDEVDGAVNCRGDTTIRVPYQRLDSLKNVNFWQQFMAIAYKKLLFLINEWILSLFLISTPFVLTTIAIVIIHSSTTLEFGTGLHLSLDHYKNGIIYINVAPDTSVEINTYAAIFKNQIEKYPGLAVKELSLNESVNIDEELIEIMRKDFYNFQQEAIGTIQLGGEKTPTITILYSVNMIHSSAILTNLVDNSIYMWSTNSNENILKTIYAPVAVHNSSAGSLRLAYYATLVPMGLFMLMFYFAMLPFKENRSGFKRLHATSSCIYWGSNLIFDLLLLFLICMALFAYQSLIMPHELYNMEDLCSIVFSIFFYGLSYLPLIYCLTNIATTMSALSTCLVTLYNISLIPTFIVSTSVGDMIKYENYITFLRLLPDFNLCHQLRIINERFINSRAEHIPEEIRNELNSKSFLHLSTFYFYALLVFPILMSVFILVVENNHRRQKISGSCKIGNFRTKPDNTTHHQEEDRFIQEEKSTVEKIIRDNVQNEYPLVVQNVCKIYNQKVAVSDLNFVVRKQECFGLLGVNGAGKTTTFEMIAANRIITAGTIKIDGVDIFKNEAEYRYRFGYCPQNDCLNDFMTAYQTLQYMALLRGIQKQYVHEEVKYWLEKLDLTDFENVQVRHYSGGTKRKLQTATAMIGSPSLVLLDEPTTGVDPISRRFLWKSIQDFQKRDKTIVLTSHSMDECENLCNRLAIMAEGQFKCLGHVPELKQLYGAGFTISIKLRTSEATDNEVQAVTHQLKQIFPHSTLRENHAGILTYFIKAHDIIVWSEVFSKCAQFQQKAADLIEEYSVNETTLEDIFLKYDTKQKRNSTNGQIHTCDSIELDS</sequence>
<keyword evidence="2 7" id="KW-0812">Transmembrane</keyword>
<keyword evidence="5 7" id="KW-1133">Transmembrane helix</keyword>
<keyword evidence="3" id="KW-0547">Nucleotide-binding</keyword>
<protein>
    <recommendedName>
        <fullName evidence="8">ABC transporter domain-containing protein</fullName>
    </recommendedName>
</protein>
<dbReference type="PANTHER" id="PTHR19229">
    <property type="entry name" value="ATP-BINDING CASSETTE TRANSPORTER SUBFAMILY A ABCA"/>
    <property type="match status" value="1"/>
</dbReference>
<dbReference type="InterPro" id="IPR013525">
    <property type="entry name" value="ABC2_TM"/>
</dbReference>
<dbReference type="CDD" id="cd03263">
    <property type="entry name" value="ABC_subfamily_A"/>
    <property type="match status" value="2"/>
</dbReference>
<dbReference type="SMART" id="SM00382">
    <property type="entry name" value="AAA"/>
    <property type="match status" value="2"/>
</dbReference>
<dbReference type="GO" id="GO:0016020">
    <property type="term" value="C:membrane"/>
    <property type="evidence" value="ECO:0007669"/>
    <property type="project" value="UniProtKB-SubCell"/>
</dbReference>
<feature type="transmembrane region" description="Helical" evidence="7">
    <location>
        <begin position="1026"/>
        <end position="1047"/>
    </location>
</feature>
<dbReference type="VEuPathDB" id="VectorBase:SCAU016503"/>
<dbReference type="GO" id="GO:0140359">
    <property type="term" value="F:ABC-type transporter activity"/>
    <property type="evidence" value="ECO:0007669"/>
    <property type="project" value="InterPro"/>
</dbReference>
<name>A0A1I8QEX2_STOCA</name>
<keyword evidence="4" id="KW-0067">ATP-binding</keyword>
<feature type="transmembrane region" description="Helical" evidence="7">
    <location>
        <begin position="254"/>
        <end position="280"/>
    </location>
</feature>
<dbReference type="InterPro" id="IPR017871">
    <property type="entry name" value="ABC_transporter-like_CS"/>
</dbReference>
<evidence type="ECO:0000259" key="8">
    <source>
        <dbReference type="PROSITE" id="PS50893"/>
    </source>
</evidence>
<gene>
    <name evidence="9" type="primary">106091723</name>
</gene>
<feature type="transmembrane region" description="Helical" evidence="7">
    <location>
        <begin position="386"/>
        <end position="410"/>
    </location>
</feature>
<dbReference type="KEGG" id="scac:106091723"/>
<dbReference type="InterPro" id="IPR003439">
    <property type="entry name" value="ABC_transporter-like_ATP-bd"/>
</dbReference>
<evidence type="ECO:0000256" key="6">
    <source>
        <dbReference type="ARBA" id="ARBA00023136"/>
    </source>
</evidence>
<feature type="transmembrane region" description="Helical" evidence="7">
    <location>
        <begin position="1176"/>
        <end position="1195"/>
    </location>
</feature>
<feature type="transmembrane region" description="Helical" evidence="7">
    <location>
        <begin position="1092"/>
        <end position="1113"/>
    </location>
</feature>
<dbReference type="STRING" id="35570.A0A1I8QEX2"/>
<dbReference type="Pfam" id="PF00005">
    <property type="entry name" value="ABC_tran"/>
    <property type="match status" value="2"/>
</dbReference>
<comment type="subcellular location">
    <subcellularLocation>
        <location evidence="1">Membrane</location>
        <topology evidence="1">Multi-pass membrane protein</topology>
    </subcellularLocation>
</comment>
<dbReference type="GO" id="GO:0016887">
    <property type="term" value="F:ATP hydrolysis activity"/>
    <property type="evidence" value="ECO:0007669"/>
    <property type="project" value="InterPro"/>
</dbReference>
<dbReference type="SUPFAM" id="SSF52540">
    <property type="entry name" value="P-loop containing nucleoside triphosphate hydrolases"/>
    <property type="match status" value="2"/>
</dbReference>
<dbReference type="Gene3D" id="3.40.50.300">
    <property type="entry name" value="P-loop containing nucleotide triphosphate hydrolases"/>
    <property type="match status" value="2"/>
</dbReference>
<dbReference type="InterPro" id="IPR026082">
    <property type="entry name" value="ABCA"/>
</dbReference>
<proteinExistence type="predicted"/>
<dbReference type="GO" id="GO:0005319">
    <property type="term" value="F:lipid transporter activity"/>
    <property type="evidence" value="ECO:0007669"/>
    <property type="project" value="TreeGrafter"/>
</dbReference>
<evidence type="ECO:0000256" key="7">
    <source>
        <dbReference type="SAM" id="Phobius"/>
    </source>
</evidence>
<dbReference type="OrthoDB" id="8061355at2759"/>
<feature type="transmembrane region" description="Helical" evidence="7">
    <location>
        <begin position="1067"/>
        <end position="1085"/>
    </location>
</feature>
<keyword evidence="10" id="KW-1185">Reference proteome</keyword>
<dbReference type="Proteomes" id="UP000095300">
    <property type="component" value="Unassembled WGS sequence"/>
</dbReference>
<feature type="transmembrane region" description="Helical" evidence="7">
    <location>
        <begin position="287"/>
        <end position="307"/>
    </location>
</feature>
<evidence type="ECO:0000256" key="1">
    <source>
        <dbReference type="ARBA" id="ARBA00004141"/>
    </source>
</evidence>
<evidence type="ECO:0000256" key="5">
    <source>
        <dbReference type="ARBA" id="ARBA00022989"/>
    </source>
</evidence>
<dbReference type="Pfam" id="PF12698">
    <property type="entry name" value="ABC2_membrane_3"/>
    <property type="match status" value="1"/>
</dbReference>
<dbReference type="EnsemblMetazoa" id="SCAU016503-RB">
    <property type="protein sequence ID" value="SCAU016503-PB"/>
    <property type="gene ID" value="SCAU016503"/>
</dbReference>
<dbReference type="FunFam" id="3.40.50.300:FF:000436">
    <property type="entry name" value="ATP binding cassette subfamily A member 9"/>
    <property type="match status" value="1"/>
</dbReference>
<dbReference type="GO" id="GO:0005524">
    <property type="term" value="F:ATP binding"/>
    <property type="evidence" value="ECO:0007669"/>
    <property type="project" value="UniProtKB-KW"/>
</dbReference>
<evidence type="ECO:0000313" key="10">
    <source>
        <dbReference type="Proteomes" id="UP000095300"/>
    </source>
</evidence>
<accession>A0A1I8QEX2</accession>
<dbReference type="Pfam" id="PF23321">
    <property type="entry name" value="R1_ABCA1"/>
    <property type="match status" value="1"/>
</dbReference>
<dbReference type="EnsemblMetazoa" id="SCAU016503-RA">
    <property type="protein sequence ID" value="SCAU016503-PA"/>
    <property type="gene ID" value="SCAU016503"/>
</dbReference>
<feature type="transmembrane region" description="Helical" evidence="7">
    <location>
        <begin position="347"/>
        <end position="366"/>
    </location>
</feature>
<feature type="transmembrane region" description="Helical" evidence="7">
    <location>
        <begin position="20"/>
        <end position="42"/>
    </location>
</feature>
<organism evidence="9 10">
    <name type="scientific">Stomoxys calcitrans</name>
    <name type="common">Stable fly</name>
    <name type="synonym">Conops calcitrans</name>
    <dbReference type="NCBI Taxonomy" id="35570"/>
    <lineage>
        <taxon>Eukaryota</taxon>
        <taxon>Metazoa</taxon>
        <taxon>Ecdysozoa</taxon>
        <taxon>Arthropoda</taxon>
        <taxon>Hexapoda</taxon>
        <taxon>Insecta</taxon>
        <taxon>Pterygota</taxon>
        <taxon>Neoptera</taxon>
        <taxon>Endopterygota</taxon>
        <taxon>Diptera</taxon>
        <taxon>Brachycera</taxon>
        <taxon>Muscomorpha</taxon>
        <taxon>Muscoidea</taxon>
        <taxon>Muscidae</taxon>
        <taxon>Stomoxys</taxon>
    </lineage>
</organism>
<dbReference type="InterPro" id="IPR003593">
    <property type="entry name" value="AAA+_ATPase"/>
</dbReference>
<dbReference type="PROSITE" id="PS50893">
    <property type="entry name" value="ABC_TRANSPORTER_2"/>
    <property type="match status" value="2"/>
</dbReference>
<dbReference type="PANTHER" id="PTHR19229:SF250">
    <property type="entry name" value="ABC TRANSPORTER DOMAIN-CONTAINING PROTEIN-RELATED"/>
    <property type="match status" value="1"/>
</dbReference>
<feature type="domain" description="ABC transporter" evidence="8">
    <location>
        <begin position="1251"/>
        <end position="1481"/>
    </location>
</feature>
<keyword evidence="6 7" id="KW-0472">Membrane</keyword>
<evidence type="ECO:0000256" key="4">
    <source>
        <dbReference type="ARBA" id="ARBA00022840"/>
    </source>
</evidence>
<feature type="transmembrane region" description="Helical" evidence="7">
    <location>
        <begin position="313"/>
        <end position="335"/>
    </location>
</feature>
<feature type="transmembrane region" description="Helical" evidence="7">
    <location>
        <begin position="986"/>
        <end position="1005"/>
    </location>
</feature>
<dbReference type="PROSITE" id="PS00211">
    <property type="entry name" value="ABC_TRANSPORTER_1"/>
    <property type="match status" value="1"/>
</dbReference>
<reference evidence="9" key="2">
    <citation type="submission" date="2020-05" db="UniProtKB">
        <authorList>
            <consortium name="EnsemblMetazoa"/>
        </authorList>
    </citation>
    <scope>IDENTIFICATION</scope>
    <source>
        <strain evidence="9">USDA</strain>
    </source>
</reference>
<dbReference type="FunFam" id="3.40.50.300:FF:002470">
    <property type="entry name" value="ABC transporter, putative"/>
    <property type="match status" value="1"/>
</dbReference>
<evidence type="ECO:0000256" key="2">
    <source>
        <dbReference type="ARBA" id="ARBA00022692"/>
    </source>
</evidence>
<feature type="transmembrane region" description="Helical" evidence="7">
    <location>
        <begin position="210"/>
        <end position="234"/>
    </location>
</feature>
<feature type="transmembrane region" description="Helical" evidence="7">
    <location>
        <begin position="812"/>
        <end position="833"/>
    </location>
</feature>
<evidence type="ECO:0000256" key="3">
    <source>
        <dbReference type="ARBA" id="ARBA00022741"/>
    </source>
</evidence>
<evidence type="ECO:0000313" key="9">
    <source>
        <dbReference type="EnsemblMetazoa" id="SCAU016503-PB"/>
    </source>
</evidence>
<dbReference type="InterPro" id="IPR027417">
    <property type="entry name" value="P-loop_NTPase"/>
</dbReference>